<dbReference type="AlphaFoldDB" id="A0A7C3RWK5"/>
<organism evidence="1">
    <name type="scientific">Dictyoglomus thermophilum</name>
    <dbReference type="NCBI Taxonomy" id="14"/>
    <lineage>
        <taxon>Bacteria</taxon>
        <taxon>Pseudomonadati</taxon>
        <taxon>Dictyoglomota</taxon>
        <taxon>Dictyoglomia</taxon>
        <taxon>Dictyoglomales</taxon>
        <taxon>Dictyoglomaceae</taxon>
        <taxon>Dictyoglomus</taxon>
    </lineage>
</organism>
<dbReference type="SUPFAM" id="SSF111384">
    <property type="entry name" value="OmpH-like"/>
    <property type="match status" value="1"/>
</dbReference>
<reference evidence="1" key="1">
    <citation type="journal article" date="2020" name="mSystems">
        <title>Genome- and Community-Level Interaction Insights into Carbon Utilization and Element Cycling Functions of Hydrothermarchaeota in Hydrothermal Sediment.</title>
        <authorList>
            <person name="Zhou Z."/>
            <person name="Liu Y."/>
            <person name="Xu W."/>
            <person name="Pan J."/>
            <person name="Luo Z.H."/>
            <person name="Li M."/>
        </authorList>
    </citation>
    <scope>NUCLEOTIDE SEQUENCE [LARGE SCALE GENOMIC DNA]</scope>
    <source>
        <strain evidence="1">SpSt-81</strain>
    </source>
</reference>
<dbReference type="Gene3D" id="3.30.910.20">
    <property type="entry name" value="Skp domain"/>
    <property type="match status" value="1"/>
</dbReference>
<proteinExistence type="predicted"/>
<dbReference type="SMART" id="SM00935">
    <property type="entry name" value="OmpH"/>
    <property type="match status" value="1"/>
</dbReference>
<comment type="caution">
    <text evidence="1">The sequence shown here is derived from an EMBL/GenBank/DDBJ whole genome shotgun (WGS) entry which is preliminary data.</text>
</comment>
<evidence type="ECO:0000313" key="1">
    <source>
        <dbReference type="EMBL" id="HFX14281.1"/>
    </source>
</evidence>
<gene>
    <name evidence="1" type="ORF">ENW00_09115</name>
</gene>
<accession>A0A7C3RWK5</accession>
<dbReference type="EMBL" id="DTIN01000040">
    <property type="protein sequence ID" value="HFX14281.1"/>
    <property type="molecule type" value="Genomic_DNA"/>
</dbReference>
<dbReference type="GO" id="GO:0051082">
    <property type="term" value="F:unfolded protein binding"/>
    <property type="evidence" value="ECO:0007669"/>
    <property type="project" value="InterPro"/>
</dbReference>
<dbReference type="InterPro" id="IPR005632">
    <property type="entry name" value="Chaperone_Skp"/>
</dbReference>
<dbReference type="InterPro" id="IPR024930">
    <property type="entry name" value="Skp_dom_sf"/>
</dbReference>
<protein>
    <submittedName>
        <fullName evidence="1">OmpH family outer membrane protein</fullName>
    </submittedName>
</protein>
<sequence>MKKRLLKIILSVYIIFVSSFSIISSQQSINIGYIDYSKVFLDFRYTKSVQTVIQKRQSEIEKLVVDAKKSGKTDKEINELRAKEEKKLGEYVEKARQDIKNKILKEVENIAKIKKLSVVIEKKIRIWGGIDITDEVLKNLNK</sequence>
<name>A0A7C3RWK5_DICTH</name>